<accession>A0A6H0S3I8</accession>
<organism evidence="1 2">
    <name type="scientific">Mycolicibacterium frederiksbergense</name>
    <dbReference type="NCBI Taxonomy" id="117567"/>
    <lineage>
        <taxon>Bacteria</taxon>
        <taxon>Bacillati</taxon>
        <taxon>Actinomycetota</taxon>
        <taxon>Actinomycetes</taxon>
        <taxon>Mycobacteriales</taxon>
        <taxon>Mycobacteriaceae</taxon>
        <taxon>Mycolicibacterium</taxon>
    </lineage>
</organism>
<keyword evidence="2" id="KW-1185">Reference proteome</keyword>
<dbReference type="Gene3D" id="2.30.110.10">
    <property type="entry name" value="Electron Transport, Fmn-binding Protein, Chain A"/>
    <property type="match status" value="1"/>
</dbReference>
<reference evidence="1 2" key="1">
    <citation type="submission" date="2019-04" db="EMBL/GenBank/DDBJ databases">
        <title>Draft, Whole-Genome Sequence of the Anthracene-degrading Mycobacterium frederiksbergense LB501T, Isolated from a Polycyclic Aromatic Hydrocarbon (PAH)-Contaminated Soil.</title>
        <authorList>
            <person name="Augelletti F."/>
        </authorList>
    </citation>
    <scope>NUCLEOTIDE SEQUENCE [LARGE SCALE GENOMIC DNA]</scope>
    <source>
        <strain evidence="1 2">LB 501T</strain>
    </source>
</reference>
<dbReference type="RefSeq" id="WP_168141662.1">
    <property type="nucleotide sequence ID" value="NZ_CBCSDT010000024.1"/>
</dbReference>
<dbReference type="KEGG" id="mfre:EXE63_09030"/>
<dbReference type="InterPro" id="IPR012349">
    <property type="entry name" value="Split_barrel_FMN-bd"/>
</dbReference>
<dbReference type="AlphaFoldDB" id="A0A6H0S3I8"/>
<sequence length="149" mass="15995">MTDDDHSMTILSVTECWNLLAGAALGRLVTAVDGNPAIFPVNYAVQDRTIVFRTAPGTKLVSAAINNNVLFEADGHGLSEGWSVIVAGVARSIRSDEDIAEAERAGVVPWTGSEKPHFVRIRPRNVTGRRFRFNVTPASALPAEDPVLG</sequence>
<name>A0A6H0S3I8_9MYCO</name>
<dbReference type="EMBL" id="CP038799">
    <property type="protein sequence ID" value="QIV81009.1"/>
    <property type="molecule type" value="Genomic_DNA"/>
</dbReference>
<gene>
    <name evidence="1" type="ORF">EXE63_09030</name>
</gene>
<protein>
    <submittedName>
        <fullName evidence="1">Pyridoxamine 5'-phosphate oxidase family protein</fullName>
    </submittedName>
</protein>
<evidence type="ECO:0000313" key="1">
    <source>
        <dbReference type="EMBL" id="QIV81009.1"/>
    </source>
</evidence>
<dbReference type="SUPFAM" id="SSF50475">
    <property type="entry name" value="FMN-binding split barrel"/>
    <property type="match status" value="1"/>
</dbReference>
<dbReference type="Proteomes" id="UP000501849">
    <property type="component" value="Chromosome"/>
</dbReference>
<dbReference type="Pfam" id="PF12900">
    <property type="entry name" value="Pyridox_ox_2"/>
    <property type="match status" value="1"/>
</dbReference>
<proteinExistence type="predicted"/>
<evidence type="ECO:0000313" key="2">
    <source>
        <dbReference type="Proteomes" id="UP000501849"/>
    </source>
</evidence>
<dbReference type="InterPro" id="IPR024747">
    <property type="entry name" value="Pyridox_Oxase-rel"/>
</dbReference>